<protein>
    <submittedName>
        <fullName evidence="1">Uncharacterized protein</fullName>
    </submittedName>
</protein>
<dbReference type="Proteomes" id="UP001281147">
    <property type="component" value="Unassembled WGS sequence"/>
</dbReference>
<proteinExistence type="predicted"/>
<accession>A0ACC3MUV5</accession>
<gene>
    <name evidence="1" type="ORF">LTR37_014364</name>
</gene>
<comment type="caution">
    <text evidence="1">The sequence shown here is derived from an EMBL/GenBank/DDBJ whole genome shotgun (WGS) entry which is preliminary data.</text>
</comment>
<evidence type="ECO:0000313" key="2">
    <source>
        <dbReference type="Proteomes" id="UP001281147"/>
    </source>
</evidence>
<organism evidence="1 2">
    <name type="scientific">Vermiconidia calcicola</name>
    <dbReference type="NCBI Taxonomy" id="1690605"/>
    <lineage>
        <taxon>Eukaryota</taxon>
        <taxon>Fungi</taxon>
        <taxon>Dikarya</taxon>
        <taxon>Ascomycota</taxon>
        <taxon>Pezizomycotina</taxon>
        <taxon>Dothideomycetes</taxon>
        <taxon>Dothideomycetidae</taxon>
        <taxon>Mycosphaerellales</taxon>
        <taxon>Extremaceae</taxon>
        <taxon>Vermiconidia</taxon>
    </lineage>
</organism>
<reference evidence="1" key="1">
    <citation type="submission" date="2023-07" db="EMBL/GenBank/DDBJ databases">
        <title>Black Yeasts Isolated from many extreme environments.</title>
        <authorList>
            <person name="Coleine C."/>
            <person name="Stajich J.E."/>
            <person name="Selbmann L."/>
        </authorList>
    </citation>
    <scope>NUCLEOTIDE SEQUENCE</scope>
    <source>
        <strain evidence="1">CCFEE 5714</strain>
    </source>
</reference>
<name>A0ACC3MUV5_9PEZI</name>
<evidence type="ECO:0000313" key="1">
    <source>
        <dbReference type="EMBL" id="KAK3703517.1"/>
    </source>
</evidence>
<keyword evidence="2" id="KW-1185">Reference proteome</keyword>
<dbReference type="EMBL" id="JAUTXU010000150">
    <property type="protein sequence ID" value="KAK3703517.1"/>
    <property type="molecule type" value="Genomic_DNA"/>
</dbReference>
<sequence>MLTNLRKMSKISAAKIVSQNSHVVAGKLKVTEHFFDVPKDYSKPDGGTIRVFARSVQKNEIPIVPESTKDKDQLPW</sequence>